<organism evidence="11 12">
    <name type="scientific">Halalkalibacter hemicellulosilyticusJCM 9152</name>
    <dbReference type="NCBI Taxonomy" id="1236971"/>
    <lineage>
        <taxon>Bacteria</taxon>
        <taxon>Bacillati</taxon>
        <taxon>Bacillota</taxon>
        <taxon>Bacilli</taxon>
        <taxon>Bacillales</taxon>
        <taxon>Bacillaceae</taxon>
        <taxon>Halalkalibacter</taxon>
    </lineage>
</organism>
<dbReference type="EC" id="3.5.99.2" evidence="5 9"/>
<dbReference type="NCBIfam" id="TIGR04306">
    <property type="entry name" value="salvage_TenA"/>
    <property type="match status" value="1"/>
</dbReference>
<name>W4QDN6_9BACI</name>
<evidence type="ECO:0000313" key="12">
    <source>
        <dbReference type="Proteomes" id="UP000018895"/>
    </source>
</evidence>
<proteinExistence type="inferred from homology"/>
<dbReference type="PANTHER" id="PTHR43198">
    <property type="entry name" value="BIFUNCTIONAL TH2 PROTEIN"/>
    <property type="match status" value="1"/>
</dbReference>
<dbReference type="Pfam" id="PF03070">
    <property type="entry name" value="TENA_THI-4"/>
    <property type="match status" value="1"/>
</dbReference>
<dbReference type="OrthoDB" id="34166at2"/>
<dbReference type="Proteomes" id="UP000018895">
    <property type="component" value="Unassembled WGS sequence"/>
</dbReference>
<comment type="pathway">
    <text evidence="2 9">Cofactor biosynthesis; thiamine diphosphate biosynthesis.</text>
</comment>
<dbReference type="InterPro" id="IPR016084">
    <property type="entry name" value="Haem_Oase-like_multi-hlx"/>
</dbReference>
<dbReference type="UniPathway" id="UPA00060"/>
<evidence type="ECO:0000256" key="1">
    <source>
        <dbReference type="ARBA" id="ARBA00001881"/>
    </source>
</evidence>
<reference evidence="11" key="1">
    <citation type="journal article" date="2014" name="Genome Announc.">
        <title>Draft Genome Sequences of Three Alkaliphilic Bacillus Strains, Bacillus wakoensis JCM 9140T, Bacillus akibai JCM 9157T, and Bacillus hemicellulosilyticus JCM 9152T.</title>
        <authorList>
            <person name="Yuki M."/>
            <person name="Oshima K."/>
            <person name="Suda W."/>
            <person name="Oshida Y."/>
            <person name="Kitamura K."/>
            <person name="Iida T."/>
            <person name="Hattori M."/>
            <person name="Ohkuma M."/>
        </authorList>
    </citation>
    <scope>NUCLEOTIDE SEQUENCE [LARGE SCALE GENOMIC DNA]</scope>
    <source>
        <strain evidence="11">JCM 9152</strain>
    </source>
</reference>
<keyword evidence="12" id="KW-1185">Reference proteome</keyword>
<keyword evidence="7 9" id="KW-0784">Thiamine biosynthesis</keyword>
<dbReference type="RefSeq" id="WP_035341037.1">
    <property type="nucleotide sequence ID" value="NZ_BAUU01000004.1"/>
</dbReference>
<comment type="caution">
    <text evidence="11">The sequence shown here is derived from an EMBL/GenBank/DDBJ whole genome shotgun (WGS) entry which is preliminary data.</text>
</comment>
<comment type="subunit">
    <text evidence="4">Homotetramer.</text>
</comment>
<dbReference type="Gene3D" id="1.20.910.10">
    <property type="entry name" value="Heme oxygenase-like"/>
    <property type="match status" value="1"/>
</dbReference>
<evidence type="ECO:0000313" key="11">
    <source>
        <dbReference type="EMBL" id="GAE29454.1"/>
    </source>
</evidence>
<dbReference type="InterPro" id="IPR050967">
    <property type="entry name" value="Thiamine_Salvage_TenA"/>
</dbReference>
<evidence type="ECO:0000256" key="5">
    <source>
        <dbReference type="ARBA" id="ARBA00012684"/>
    </source>
</evidence>
<dbReference type="InterPro" id="IPR027574">
    <property type="entry name" value="Thiaminase_II"/>
</dbReference>
<comment type="catalytic activity">
    <reaction evidence="1 9">
        <text>4-amino-5-aminomethyl-2-methylpyrimidine + H2O = 4-amino-5-hydroxymethyl-2-methylpyrimidine + NH4(+)</text>
        <dbReference type="Rhea" id="RHEA:31799"/>
        <dbReference type="ChEBI" id="CHEBI:15377"/>
        <dbReference type="ChEBI" id="CHEBI:16892"/>
        <dbReference type="ChEBI" id="CHEBI:28938"/>
        <dbReference type="ChEBI" id="CHEBI:63416"/>
        <dbReference type="EC" id="3.5.99.2"/>
    </reaction>
</comment>
<comment type="catalytic activity">
    <reaction evidence="8 9">
        <text>thiamine + H2O = 5-(2-hydroxyethyl)-4-methylthiazole + 4-amino-5-hydroxymethyl-2-methylpyrimidine + H(+)</text>
        <dbReference type="Rhea" id="RHEA:17509"/>
        <dbReference type="ChEBI" id="CHEBI:15377"/>
        <dbReference type="ChEBI" id="CHEBI:15378"/>
        <dbReference type="ChEBI" id="CHEBI:16892"/>
        <dbReference type="ChEBI" id="CHEBI:17957"/>
        <dbReference type="ChEBI" id="CHEBI:18385"/>
        <dbReference type="EC" id="3.5.99.2"/>
    </reaction>
</comment>
<feature type="domain" description="Thiaminase-2/PQQC" evidence="10">
    <location>
        <begin position="10"/>
        <end position="217"/>
    </location>
</feature>
<accession>W4QDN6</accession>
<sequence>MSQLFTDRLWNKVEPIWNSYLEHPFVKGLGDGTLEQEKFKHWLKQDYVYLIEYSRLFALGASKSEDLEMMTTFAKLLHGVLDVEMELHRNYAADFGISAEELEQTEPSAITTAYTSYMLNLSQRGGVENVVASVLACEWSYLFIGSSLAKWPGALEDNFYRSWVEMYSSAEFTELAESSKQLMNKVAERKSEQELARLEEIVVRTSQLEYMFWDMVEGKEGWPVQVET</sequence>
<comment type="similarity">
    <text evidence="3 9">Belongs to the TenA family.</text>
</comment>
<comment type="function">
    <text evidence="9">Catalyzes an amino-pyrimidine hydrolysis reaction at the C5' of the pyrimidine moiety of thiamine compounds, a reaction that is part of a thiamine salvage pathway.</text>
</comment>
<evidence type="ECO:0000256" key="7">
    <source>
        <dbReference type="ARBA" id="ARBA00022977"/>
    </source>
</evidence>
<evidence type="ECO:0000256" key="9">
    <source>
        <dbReference type="RuleBase" id="RU363093"/>
    </source>
</evidence>
<dbReference type="STRING" id="1236971.JCM9152_812"/>
<evidence type="ECO:0000256" key="6">
    <source>
        <dbReference type="ARBA" id="ARBA00013647"/>
    </source>
</evidence>
<evidence type="ECO:0000256" key="4">
    <source>
        <dbReference type="ARBA" id="ARBA00011881"/>
    </source>
</evidence>
<dbReference type="GO" id="GO:0009228">
    <property type="term" value="P:thiamine biosynthetic process"/>
    <property type="evidence" value="ECO:0007669"/>
    <property type="project" value="UniProtKB-KW"/>
</dbReference>
<dbReference type="CDD" id="cd19366">
    <property type="entry name" value="TenA_C_BhTenA-like"/>
    <property type="match status" value="1"/>
</dbReference>
<dbReference type="GO" id="GO:0050334">
    <property type="term" value="F:thiaminase activity"/>
    <property type="evidence" value="ECO:0007669"/>
    <property type="project" value="UniProtKB-EC"/>
</dbReference>
<dbReference type="SUPFAM" id="SSF48613">
    <property type="entry name" value="Heme oxygenase-like"/>
    <property type="match status" value="1"/>
</dbReference>
<dbReference type="InterPro" id="IPR004305">
    <property type="entry name" value="Thiaminase-2/PQQC"/>
</dbReference>
<evidence type="ECO:0000256" key="2">
    <source>
        <dbReference type="ARBA" id="ARBA00004948"/>
    </source>
</evidence>
<keyword evidence="9" id="KW-0378">Hydrolase</keyword>
<dbReference type="PANTHER" id="PTHR43198:SF2">
    <property type="entry name" value="SI:CH1073-67J19.1-RELATED"/>
    <property type="match status" value="1"/>
</dbReference>
<evidence type="ECO:0000256" key="3">
    <source>
        <dbReference type="ARBA" id="ARBA00010264"/>
    </source>
</evidence>
<evidence type="ECO:0000256" key="8">
    <source>
        <dbReference type="ARBA" id="ARBA00048337"/>
    </source>
</evidence>
<dbReference type="GO" id="GO:0009229">
    <property type="term" value="P:thiamine diphosphate biosynthetic process"/>
    <property type="evidence" value="ECO:0007669"/>
    <property type="project" value="UniProtKB-UniPathway"/>
</dbReference>
<protein>
    <recommendedName>
        <fullName evidence="6 9">Aminopyrimidine aminohydrolase</fullName>
        <ecNumber evidence="5 9">3.5.99.2</ecNumber>
    </recommendedName>
</protein>
<dbReference type="EMBL" id="BAUU01000004">
    <property type="protein sequence ID" value="GAE29454.1"/>
    <property type="molecule type" value="Genomic_DNA"/>
</dbReference>
<gene>
    <name evidence="11" type="ORF">JCM9152_812</name>
</gene>
<dbReference type="AlphaFoldDB" id="W4QDN6"/>
<evidence type="ECO:0000259" key="10">
    <source>
        <dbReference type="Pfam" id="PF03070"/>
    </source>
</evidence>
<dbReference type="GO" id="GO:0005829">
    <property type="term" value="C:cytosol"/>
    <property type="evidence" value="ECO:0007669"/>
    <property type="project" value="TreeGrafter"/>
</dbReference>